<dbReference type="Proteomes" id="UP000004605">
    <property type="component" value="Unassembled WGS sequence"/>
</dbReference>
<protein>
    <submittedName>
        <fullName evidence="1">Uncharacterized protein</fullName>
    </submittedName>
</protein>
<evidence type="ECO:0000313" key="1">
    <source>
        <dbReference type="EMBL" id="EGU43568.1"/>
    </source>
</evidence>
<dbReference type="AlphaFoldDB" id="F9S078"/>
<evidence type="ECO:0000313" key="2">
    <source>
        <dbReference type="Proteomes" id="UP000004605"/>
    </source>
</evidence>
<sequence>MVSQLWPAFVAIENRNTQNNNPYTNINWLWKQGS</sequence>
<comment type="caution">
    <text evidence="1">The sequence shown here is derived from an EMBL/GenBank/DDBJ whole genome shotgun (WGS) entry which is preliminary data.</text>
</comment>
<reference evidence="1 2" key="1">
    <citation type="journal article" date="2012" name="Int. J. Syst. Evol. Microbiol.">
        <title>Vibrio caribbeanicus sp. nov., isolated from the marine sponge Scleritoderma cyanea.</title>
        <authorList>
            <person name="Hoffmann M."/>
            <person name="Monday S.R."/>
            <person name="Allard M.W."/>
            <person name="Strain E.A."/>
            <person name="Whittaker P."/>
            <person name="Naum M."/>
            <person name="McCarthy P.J."/>
            <person name="Lopez J.V."/>
            <person name="Fischer M."/>
            <person name="Brown E.W."/>
        </authorList>
    </citation>
    <scope>NUCLEOTIDE SEQUENCE [LARGE SCALE GENOMIC DNA]</scope>
    <source>
        <strain evidence="1 2">ATCC 700023</strain>
    </source>
</reference>
<keyword evidence="2" id="KW-1185">Reference proteome</keyword>
<proteinExistence type="predicted"/>
<organism evidence="1 2">
    <name type="scientific">Vibrio ichthyoenteri ATCC 700023</name>
    <dbReference type="NCBI Taxonomy" id="870968"/>
    <lineage>
        <taxon>Bacteria</taxon>
        <taxon>Pseudomonadati</taxon>
        <taxon>Pseudomonadota</taxon>
        <taxon>Gammaproteobacteria</taxon>
        <taxon>Vibrionales</taxon>
        <taxon>Vibrionaceae</taxon>
        <taxon>Vibrio</taxon>
    </lineage>
</organism>
<dbReference type="EMBL" id="AFWF01000084">
    <property type="protein sequence ID" value="EGU43568.1"/>
    <property type="molecule type" value="Genomic_DNA"/>
</dbReference>
<accession>F9S078</accession>
<name>F9S078_9VIBR</name>
<gene>
    <name evidence="1" type="ORF">VII00023_03988</name>
</gene>